<organism evidence="2 3">
    <name type="scientific">Apiospora kogelbergensis</name>
    <dbReference type="NCBI Taxonomy" id="1337665"/>
    <lineage>
        <taxon>Eukaryota</taxon>
        <taxon>Fungi</taxon>
        <taxon>Dikarya</taxon>
        <taxon>Ascomycota</taxon>
        <taxon>Pezizomycotina</taxon>
        <taxon>Sordariomycetes</taxon>
        <taxon>Xylariomycetidae</taxon>
        <taxon>Amphisphaeriales</taxon>
        <taxon>Apiosporaceae</taxon>
        <taxon>Apiospora</taxon>
    </lineage>
</organism>
<keyword evidence="3" id="KW-1185">Reference proteome</keyword>
<proteinExistence type="predicted"/>
<evidence type="ECO:0000313" key="2">
    <source>
        <dbReference type="EMBL" id="KAK8100728.1"/>
    </source>
</evidence>
<feature type="compositionally biased region" description="Low complexity" evidence="1">
    <location>
        <begin position="93"/>
        <end position="107"/>
    </location>
</feature>
<feature type="compositionally biased region" description="Basic and acidic residues" evidence="1">
    <location>
        <begin position="144"/>
        <end position="153"/>
    </location>
</feature>
<evidence type="ECO:0000313" key="3">
    <source>
        <dbReference type="Proteomes" id="UP001392437"/>
    </source>
</evidence>
<reference evidence="2 3" key="1">
    <citation type="submission" date="2023-01" db="EMBL/GenBank/DDBJ databases">
        <title>Analysis of 21 Apiospora genomes using comparative genomics revels a genus with tremendous synthesis potential of carbohydrate active enzymes and secondary metabolites.</title>
        <authorList>
            <person name="Sorensen T."/>
        </authorList>
    </citation>
    <scope>NUCLEOTIDE SEQUENCE [LARGE SCALE GENOMIC DNA]</scope>
    <source>
        <strain evidence="2 3">CBS 117206</strain>
    </source>
</reference>
<dbReference type="Proteomes" id="UP001392437">
    <property type="component" value="Unassembled WGS sequence"/>
</dbReference>
<sequence>MNYKKIIINFIDSIPDEKLDGFRLTPGCVYSDNNFRLNMQGLTSSTKEYNLQIQINFEVDVSSLKKYAPNTIAGPVFVAQSFVSTSETEAEAKAQSAAAEQTAATQKGMGKTNANRNGATQKDVGNKSNGGKAAHDESADDEKSDTPDPDAIRKAFKATIKSLPEIMAPGQKGQRSKKGGKK</sequence>
<accession>A0AAW0QC08</accession>
<name>A0AAW0QC08_9PEZI</name>
<dbReference type="AlphaFoldDB" id="A0AAW0QC08"/>
<evidence type="ECO:0000256" key="1">
    <source>
        <dbReference type="SAM" id="MobiDB-lite"/>
    </source>
</evidence>
<comment type="caution">
    <text evidence="2">The sequence shown here is derived from an EMBL/GenBank/DDBJ whole genome shotgun (WGS) entry which is preliminary data.</text>
</comment>
<protein>
    <submittedName>
        <fullName evidence="2">Uncharacterized protein</fullName>
    </submittedName>
</protein>
<dbReference type="EMBL" id="JAQQWP010000009">
    <property type="protein sequence ID" value="KAK8100728.1"/>
    <property type="molecule type" value="Genomic_DNA"/>
</dbReference>
<gene>
    <name evidence="2" type="ORF">PG999_011102</name>
</gene>
<feature type="region of interest" description="Disordered" evidence="1">
    <location>
        <begin position="89"/>
        <end position="182"/>
    </location>
</feature>